<dbReference type="InterPro" id="IPR037966">
    <property type="entry name" value="Brd8_Bromo_dom"/>
</dbReference>
<feature type="region of interest" description="Disordered" evidence="4">
    <location>
        <begin position="427"/>
        <end position="529"/>
    </location>
</feature>
<dbReference type="SUPFAM" id="SSF47370">
    <property type="entry name" value="Bromodomain"/>
    <property type="match status" value="1"/>
</dbReference>
<feature type="non-terminal residue" evidence="6">
    <location>
        <position position="1"/>
    </location>
</feature>
<feature type="non-terminal residue" evidence="6">
    <location>
        <position position="669"/>
    </location>
</feature>
<protein>
    <recommendedName>
        <fullName evidence="5">Bromo domain-containing protein</fullName>
    </recommendedName>
</protein>
<feature type="compositionally biased region" description="Low complexity" evidence="4">
    <location>
        <begin position="486"/>
        <end position="496"/>
    </location>
</feature>
<accession>A0A8S4A5V2</accession>
<dbReference type="PROSITE" id="PS50014">
    <property type="entry name" value="BROMODOMAIN_2"/>
    <property type="match status" value="1"/>
</dbReference>
<dbReference type="PANTHER" id="PTHR15398:SF4">
    <property type="entry name" value="BROMODOMAIN-CONTAINING PROTEIN 8 ISOFORM X1"/>
    <property type="match status" value="1"/>
</dbReference>
<dbReference type="AlphaFoldDB" id="A0A8S4A5V2"/>
<dbReference type="Pfam" id="PF00439">
    <property type="entry name" value="Bromodomain"/>
    <property type="match status" value="1"/>
</dbReference>
<feature type="compositionally biased region" description="Polar residues" evidence="4">
    <location>
        <begin position="407"/>
        <end position="418"/>
    </location>
</feature>
<evidence type="ECO:0000313" key="6">
    <source>
        <dbReference type="EMBL" id="CAG5135672.1"/>
    </source>
</evidence>
<dbReference type="Gene3D" id="1.20.920.10">
    <property type="entry name" value="Bromodomain-like"/>
    <property type="match status" value="1"/>
</dbReference>
<organism evidence="6 7">
    <name type="scientific">Candidula unifasciata</name>
    <dbReference type="NCBI Taxonomy" id="100452"/>
    <lineage>
        <taxon>Eukaryota</taxon>
        <taxon>Metazoa</taxon>
        <taxon>Spiralia</taxon>
        <taxon>Lophotrochozoa</taxon>
        <taxon>Mollusca</taxon>
        <taxon>Gastropoda</taxon>
        <taxon>Heterobranchia</taxon>
        <taxon>Euthyneura</taxon>
        <taxon>Panpulmonata</taxon>
        <taxon>Eupulmonata</taxon>
        <taxon>Stylommatophora</taxon>
        <taxon>Helicina</taxon>
        <taxon>Helicoidea</taxon>
        <taxon>Geomitridae</taxon>
        <taxon>Candidula</taxon>
    </lineage>
</organism>
<comment type="caution">
    <text evidence="6">The sequence shown here is derived from an EMBL/GenBank/DDBJ whole genome shotgun (WGS) entry which is preliminary data.</text>
</comment>
<dbReference type="OrthoDB" id="1742084at2759"/>
<keyword evidence="3" id="KW-0175">Coiled coil</keyword>
<keyword evidence="7" id="KW-1185">Reference proteome</keyword>
<evidence type="ECO:0000259" key="5">
    <source>
        <dbReference type="PROSITE" id="PS50014"/>
    </source>
</evidence>
<feature type="compositionally biased region" description="Low complexity" evidence="4">
    <location>
        <begin position="446"/>
        <end position="456"/>
    </location>
</feature>
<evidence type="ECO:0000313" key="7">
    <source>
        <dbReference type="Proteomes" id="UP000678393"/>
    </source>
</evidence>
<dbReference type="Proteomes" id="UP000678393">
    <property type="component" value="Unassembled WGS sequence"/>
</dbReference>
<evidence type="ECO:0000256" key="1">
    <source>
        <dbReference type="ARBA" id="ARBA00023117"/>
    </source>
</evidence>
<dbReference type="PRINTS" id="PR00503">
    <property type="entry name" value="BROMODOMAIN"/>
</dbReference>
<evidence type="ECO:0000256" key="4">
    <source>
        <dbReference type="SAM" id="MobiDB-lite"/>
    </source>
</evidence>
<dbReference type="PANTHER" id="PTHR15398">
    <property type="entry name" value="BROMODOMAIN-CONTAINING PROTEIN 8"/>
    <property type="match status" value="1"/>
</dbReference>
<reference evidence="6" key="1">
    <citation type="submission" date="2021-04" db="EMBL/GenBank/DDBJ databases">
        <authorList>
            <consortium name="Molecular Ecology Group"/>
        </authorList>
    </citation>
    <scope>NUCLEOTIDE SEQUENCE</scope>
</reference>
<feature type="coiled-coil region" evidence="3">
    <location>
        <begin position="89"/>
        <end position="156"/>
    </location>
</feature>
<name>A0A8S4A5V2_9EUPU</name>
<dbReference type="InterPro" id="IPR036427">
    <property type="entry name" value="Bromodomain-like_sf"/>
</dbReference>
<dbReference type="CDD" id="cd05507">
    <property type="entry name" value="Bromo_brd8_like"/>
    <property type="match status" value="1"/>
</dbReference>
<dbReference type="SMART" id="SM00297">
    <property type="entry name" value="BROMO"/>
    <property type="match status" value="1"/>
</dbReference>
<dbReference type="InterPro" id="IPR001487">
    <property type="entry name" value="Bromodomain"/>
</dbReference>
<sequence length="669" mass="74715">LKPKKPLDVWSIREKLCLASAVFKIGDQNWVSVSRAIKPYAEPSRPPEWFHQKNCLLQYYDLMEQLEQPKRKRGGEKSESDTPSLQIMRRMTIERSEQLKKEILEMQQKFKQMKSDVEFIKAGIWDDHIEQVWQEIQEEQRNAEAQEKVEVKVEDEYYENKIVAAEMLDSSMPVGDVDESTQDSVGEISVLTDEEGTHLGSSPFHTPPPIVSAADKLSASHLLQLLKSDVKTATELQRLKHEQEVQQQEQLQQLHSWGNQQTVLSQSHISVLKVPVTQDDALTTSPSSTAPTLSRLLSTAKGQIDVTNTVVQLTSSSTDVSLTTFTNPLIKHESAMKDTAEETVIMDIEESNLTDASCNSLPQDSCTQSCTIERDILTSAVAIGELADVAKGARDSIDVEKNEQQEELNITSNSQNGETVDAIKEELDKESQDEDEDTSVKRSVGSLASEAELTESSIKDEPLSPASSISSKFSEAGSKKGNEIRGQSSSQSSGLSTRKAYNTDADRKEEGGSSQHSDVELSEDENREREDILTGQLASVNSGSILSESYPNSPASLSICSDTEEEKSFKLWKKSIMLVWRAAATHKYANVFLHPVTNDIAPGYHSVVLRPMDLSTIKKNVETGIIRSTLDFQHDMMLMFTNAIMYNSSNHNVFRMAKEMYDDVMQHIE</sequence>
<evidence type="ECO:0000256" key="2">
    <source>
        <dbReference type="PROSITE-ProRule" id="PRU00035"/>
    </source>
</evidence>
<keyword evidence="1 2" id="KW-0103">Bromodomain</keyword>
<gene>
    <name evidence="6" type="ORF">CUNI_LOCUS21230</name>
</gene>
<feature type="region of interest" description="Disordered" evidence="4">
    <location>
        <begin position="401"/>
        <end position="420"/>
    </location>
</feature>
<dbReference type="EMBL" id="CAJHNH020008445">
    <property type="protein sequence ID" value="CAG5135672.1"/>
    <property type="molecule type" value="Genomic_DNA"/>
</dbReference>
<feature type="domain" description="Bromo" evidence="5">
    <location>
        <begin position="584"/>
        <end position="654"/>
    </location>
</feature>
<proteinExistence type="predicted"/>
<dbReference type="GO" id="GO:0035267">
    <property type="term" value="C:NuA4 histone acetyltransferase complex"/>
    <property type="evidence" value="ECO:0007669"/>
    <property type="project" value="TreeGrafter"/>
</dbReference>
<evidence type="ECO:0000256" key="3">
    <source>
        <dbReference type="SAM" id="Coils"/>
    </source>
</evidence>